<dbReference type="EMBL" id="REGN01007223">
    <property type="protein sequence ID" value="RNA06921.1"/>
    <property type="molecule type" value="Genomic_DNA"/>
</dbReference>
<evidence type="ECO:0000313" key="1">
    <source>
        <dbReference type="EMBL" id="RNA06921.1"/>
    </source>
</evidence>
<sequence>MYETIKKDLYNFIKSYQNLPKAEVVRRFSGLGYKKFSVYRWLNVIEKDKTFNRKLNIISLCETGVQYLT</sequence>
<organism evidence="1 2">
    <name type="scientific">Brachionus plicatilis</name>
    <name type="common">Marine rotifer</name>
    <name type="synonym">Brachionus muelleri</name>
    <dbReference type="NCBI Taxonomy" id="10195"/>
    <lineage>
        <taxon>Eukaryota</taxon>
        <taxon>Metazoa</taxon>
        <taxon>Spiralia</taxon>
        <taxon>Gnathifera</taxon>
        <taxon>Rotifera</taxon>
        <taxon>Eurotatoria</taxon>
        <taxon>Monogononta</taxon>
        <taxon>Pseudotrocha</taxon>
        <taxon>Ploima</taxon>
        <taxon>Brachionidae</taxon>
        <taxon>Brachionus</taxon>
    </lineage>
</organism>
<dbReference type="Proteomes" id="UP000276133">
    <property type="component" value="Unassembled WGS sequence"/>
</dbReference>
<accession>A0A3M7Q7E6</accession>
<evidence type="ECO:0000313" key="2">
    <source>
        <dbReference type="Proteomes" id="UP000276133"/>
    </source>
</evidence>
<keyword evidence="2" id="KW-1185">Reference proteome</keyword>
<reference evidence="1 2" key="1">
    <citation type="journal article" date="2018" name="Sci. Rep.">
        <title>Genomic signatures of local adaptation to the degree of environmental predictability in rotifers.</title>
        <authorList>
            <person name="Franch-Gras L."/>
            <person name="Hahn C."/>
            <person name="Garcia-Roger E.M."/>
            <person name="Carmona M.J."/>
            <person name="Serra M."/>
            <person name="Gomez A."/>
        </authorList>
    </citation>
    <scope>NUCLEOTIDE SEQUENCE [LARGE SCALE GENOMIC DNA]</scope>
    <source>
        <strain evidence="1">HYR1</strain>
    </source>
</reference>
<proteinExistence type="predicted"/>
<name>A0A3M7Q7E6_BRAPC</name>
<protein>
    <submittedName>
        <fullName evidence="1">Uncharacterized protein</fullName>
    </submittedName>
</protein>
<comment type="caution">
    <text evidence="1">The sequence shown here is derived from an EMBL/GenBank/DDBJ whole genome shotgun (WGS) entry which is preliminary data.</text>
</comment>
<dbReference type="AlphaFoldDB" id="A0A3M7Q7E6"/>
<gene>
    <name evidence="1" type="ORF">BpHYR1_044973</name>
</gene>